<reference evidence="13" key="2">
    <citation type="submission" date="2011-10" db="EMBL/GenBank/DDBJ databases">
        <title>The Genome Sequence of Granulicatella elegans ATCC 700633.</title>
        <authorList>
            <consortium name="The Broad Institute Genome Sequencing Platform"/>
            <consortium name="The Broad Institute Genome Sequencing Center for Infectious Disease"/>
            <person name="Earl A."/>
            <person name="Ward D."/>
            <person name="Feldgarden M."/>
            <person name="Gevers D."/>
            <person name="Sibley C.D."/>
            <person name="Field T.R."/>
            <person name="Grinwis M."/>
            <person name="Eshaghurshan C.S."/>
            <person name="Surette M.G."/>
            <person name="Young S.K."/>
            <person name="Zeng Q."/>
            <person name="Gargeya S."/>
            <person name="Fitzgerald M."/>
            <person name="Haas B."/>
            <person name="Abouelleil A."/>
            <person name="Alvarado L."/>
            <person name="Arachchi H.M."/>
            <person name="Berlin A."/>
            <person name="Brown A."/>
            <person name="Chapman S.B."/>
            <person name="Chen Z."/>
            <person name="Dunbar C."/>
            <person name="Freedman E."/>
            <person name="Gearin G."/>
            <person name="Goldberg J."/>
            <person name="Griggs A."/>
            <person name="Gujja S."/>
            <person name="Heiman D."/>
            <person name="Howarth C."/>
            <person name="Larson L."/>
            <person name="Lui A."/>
            <person name="MacDonald P.J.P."/>
            <person name="Montmayeur A."/>
            <person name="Murphy C."/>
            <person name="Neiman D."/>
            <person name="Pearson M."/>
            <person name="Priest M."/>
            <person name="Roberts A."/>
            <person name="Saif S."/>
            <person name="Shea T."/>
            <person name="Shenoy N."/>
            <person name="Sisk P."/>
            <person name="Stolte C."/>
            <person name="Sykes S."/>
            <person name="Wortman J."/>
            <person name="Nusbaum C."/>
            <person name="Birren B."/>
        </authorList>
    </citation>
    <scope>NUCLEOTIDE SEQUENCE [LARGE SCALE GENOMIC DNA]</scope>
    <source>
        <strain evidence="13">ATCC 700633</strain>
    </source>
</reference>
<dbReference type="InterPro" id="IPR000766">
    <property type="entry name" value="GalP_uridyl_Trfase_II"/>
</dbReference>
<keyword evidence="5 10" id="KW-0963">Cytoplasm</keyword>
<dbReference type="PIRSF" id="PIRSF006005">
    <property type="entry name" value="GalT_BS"/>
    <property type="match status" value="1"/>
</dbReference>
<dbReference type="NCBIfam" id="TIGR01239">
    <property type="entry name" value="galT_2"/>
    <property type="match status" value="1"/>
</dbReference>
<evidence type="ECO:0000256" key="10">
    <source>
        <dbReference type="HAMAP-Rule" id="MF_00571"/>
    </source>
</evidence>
<evidence type="ECO:0000313" key="13">
    <source>
        <dbReference type="EMBL" id="EEW92620.1"/>
    </source>
</evidence>
<proteinExistence type="inferred from homology"/>
<keyword evidence="6 10" id="KW-0808">Transferase</keyword>
<evidence type="ECO:0000256" key="6">
    <source>
        <dbReference type="ARBA" id="ARBA00022679"/>
    </source>
</evidence>
<protein>
    <recommendedName>
        <fullName evidence="10">Galactose-1-phosphate uridylyltransferase</fullName>
        <shortName evidence="10">Gal-1-P uridylyltransferase</shortName>
        <ecNumber evidence="10">2.7.7.12</ecNumber>
    </recommendedName>
    <alternativeName>
        <fullName evidence="10">UDP-glucose--hexose-1-phosphate uridylyltransferase</fullName>
    </alternativeName>
</protein>
<dbReference type="GO" id="GO:0005737">
    <property type="term" value="C:cytoplasm"/>
    <property type="evidence" value="ECO:0007669"/>
    <property type="project" value="UniProtKB-SubCell"/>
</dbReference>
<dbReference type="PANTHER" id="PTHR39191:SF1">
    <property type="entry name" value="DUF4922 DOMAIN-CONTAINING PROTEIN"/>
    <property type="match status" value="1"/>
</dbReference>
<dbReference type="eggNOG" id="COG4468">
    <property type="taxonomic scope" value="Bacteria"/>
</dbReference>
<dbReference type="GO" id="GO:0006012">
    <property type="term" value="P:galactose metabolic process"/>
    <property type="evidence" value="ECO:0007669"/>
    <property type="project" value="UniProtKB-UniRule"/>
</dbReference>
<comment type="similarity">
    <text evidence="4 10">Belongs to the galactose-1-phosphate uridylyltransferase type 2 family.</text>
</comment>
<dbReference type="STRING" id="626369.HMPREF0446_01465"/>
<keyword evidence="9 10" id="KW-0119">Carbohydrate metabolism</keyword>
<dbReference type="InterPro" id="IPR023425">
    <property type="entry name" value="GalP_uridyl_Trfase_II_CS"/>
</dbReference>
<name>D0BND0_9LACT</name>
<comment type="pathway">
    <text evidence="3 10">Carbohydrate metabolism; galactose metabolism.</text>
</comment>
<dbReference type="UniPathway" id="UPA00214"/>
<evidence type="ECO:0000313" key="14">
    <source>
        <dbReference type="Proteomes" id="UP000002939"/>
    </source>
</evidence>
<dbReference type="EMBL" id="ACRF02000003">
    <property type="protein sequence ID" value="EEW92620.1"/>
    <property type="molecule type" value="Genomic_DNA"/>
</dbReference>
<evidence type="ECO:0000256" key="4">
    <source>
        <dbReference type="ARBA" id="ARBA00008706"/>
    </source>
</evidence>
<evidence type="ECO:0000256" key="7">
    <source>
        <dbReference type="ARBA" id="ARBA00022695"/>
    </source>
</evidence>
<evidence type="ECO:0000256" key="1">
    <source>
        <dbReference type="ARBA" id="ARBA00001107"/>
    </source>
</evidence>
<comment type="catalytic activity">
    <reaction evidence="1 10">
        <text>alpha-D-galactose 1-phosphate + UDP-alpha-D-glucose = alpha-D-glucose 1-phosphate + UDP-alpha-D-galactose</text>
        <dbReference type="Rhea" id="RHEA:13989"/>
        <dbReference type="ChEBI" id="CHEBI:58336"/>
        <dbReference type="ChEBI" id="CHEBI:58601"/>
        <dbReference type="ChEBI" id="CHEBI:58885"/>
        <dbReference type="ChEBI" id="CHEBI:66914"/>
        <dbReference type="EC" id="2.7.7.12"/>
    </reaction>
</comment>
<dbReference type="NCBIfam" id="NF003631">
    <property type="entry name" value="PRK05270.1-5"/>
    <property type="match status" value="1"/>
</dbReference>
<comment type="caution">
    <text evidence="13">The sequence shown here is derived from an EMBL/GenBank/DDBJ whole genome shotgun (WGS) entry which is preliminary data.</text>
</comment>
<dbReference type="HOGENOM" id="CLU_047799_0_0_9"/>
<dbReference type="RefSeq" id="WP_006703741.1">
    <property type="nucleotide sequence ID" value="NZ_KI391971.1"/>
</dbReference>
<feature type="domain" description="Galactose-1-phosphate uridyl transferase C-terminal" evidence="12">
    <location>
        <begin position="242"/>
        <end position="434"/>
    </location>
</feature>
<evidence type="ECO:0000259" key="11">
    <source>
        <dbReference type="Pfam" id="PF01087"/>
    </source>
</evidence>
<evidence type="ECO:0000256" key="5">
    <source>
        <dbReference type="ARBA" id="ARBA00022490"/>
    </source>
</evidence>
<keyword evidence="8 10" id="KW-0299">Galactose metabolism</keyword>
<dbReference type="Proteomes" id="UP000002939">
    <property type="component" value="Unassembled WGS sequence"/>
</dbReference>
<dbReference type="AlphaFoldDB" id="D0BND0"/>
<dbReference type="Pfam" id="PF02744">
    <property type="entry name" value="GalP_UDP_tr_C"/>
    <property type="match status" value="1"/>
</dbReference>
<dbReference type="PANTHER" id="PTHR39191">
    <property type="entry name" value="GALACTOSE-1-PHOSPHATE URIDYLYLTRANSFERASE"/>
    <property type="match status" value="1"/>
</dbReference>
<evidence type="ECO:0000256" key="2">
    <source>
        <dbReference type="ARBA" id="ARBA00004496"/>
    </source>
</evidence>
<keyword evidence="14" id="KW-1185">Reference proteome</keyword>
<evidence type="ECO:0000256" key="8">
    <source>
        <dbReference type="ARBA" id="ARBA00023144"/>
    </source>
</evidence>
<dbReference type="InterPro" id="IPR005850">
    <property type="entry name" value="GalP_Utransf_C"/>
</dbReference>
<dbReference type="OrthoDB" id="2293at2"/>
<accession>D0BND0</accession>
<feature type="domain" description="Galactose-1-phosphate uridyl transferase N-terminal" evidence="11">
    <location>
        <begin position="19"/>
        <end position="225"/>
    </location>
</feature>
<dbReference type="NCBIfam" id="NF003633">
    <property type="entry name" value="PRK05270.2-2"/>
    <property type="match status" value="1"/>
</dbReference>
<keyword evidence="7 10" id="KW-0548">Nucleotidyltransferase</keyword>
<dbReference type="HAMAP" id="MF_00571">
    <property type="entry name" value="GalP_UDP_trans"/>
    <property type="match status" value="1"/>
</dbReference>
<reference evidence="13" key="1">
    <citation type="submission" date="2009-09" db="EMBL/GenBank/DDBJ databases">
        <authorList>
            <consortium name="The Broad Institute Genome Sequencing Platform"/>
            <person name="Ward D."/>
            <person name="Feldgarden M."/>
            <person name="Earl A."/>
            <person name="Young S.K."/>
            <person name="Zeng Q."/>
            <person name="Koehrsen M."/>
            <person name="Alvarado L."/>
            <person name="Berlin A."/>
            <person name="Bochicchio J."/>
            <person name="Borenstein D."/>
            <person name="Chapman S.B."/>
            <person name="Chen Z."/>
            <person name="Engels R."/>
            <person name="Freedman E."/>
            <person name="Gellesch M."/>
            <person name="Goldberg J."/>
            <person name="Griggs A."/>
            <person name="Gujja S."/>
            <person name="Heilman E."/>
            <person name="Heiman D."/>
            <person name="Hepburn T."/>
            <person name="Howarth C."/>
            <person name="Jen D."/>
            <person name="Larson L."/>
            <person name="Lewis B."/>
            <person name="Mehta T."/>
            <person name="Park D."/>
            <person name="Pearson M."/>
            <person name="Roberts A."/>
            <person name="Saif S."/>
            <person name="Shea T."/>
            <person name="Shenoy N."/>
            <person name="Sisk P."/>
            <person name="Stolte C."/>
            <person name="Sykes S."/>
            <person name="Thomson T."/>
            <person name="Walk T."/>
            <person name="White J."/>
            <person name="Yandava C."/>
            <person name="Sibley C.D."/>
            <person name="Field T.R."/>
            <person name="Grinwis M."/>
            <person name="Eshaghurshan C.S."/>
            <person name="Surette M.G."/>
            <person name="Haas B."/>
            <person name="Nusbaum C."/>
            <person name="Birren B."/>
        </authorList>
    </citation>
    <scope>NUCLEOTIDE SEQUENCE [LARGE SCALE GENOMIC DNA]</scope>
    <source>
        <strain evidence="13">ATCC 700633</strain>
    </source>
</reference>
<gene>
    <name evidence="10" type="primary">galT</name>
    <name evidence="13" type="ORF">HMPREF0446_01465</name>
</gene>
<evidence type="ECO:0000256" key="3">
    <source>
        <dbReference type="ARBA" id="ARBA00004947"/>
    </source>
</evidence>
<evidence type="ECO:0000256" key="9">
    <source>
        <dbReference type="ARBA" id="ARBA00023277"/>
    </source>
</evidence>
<dbReference type="EC" id="2.7.7.12" evidence="10"/>
<dbReference type="PROSITE" id="PS01163">
    <property type="entry name" value="GAL_P_UDP_TRANSF_II"/>
    <property type="match status" value="1"/>
</dbReference>
<organism evidence="13 14">
    <name type="scientific">Granulicatella elegans ATCC 700633</name>
    <dbReference type="NCBI Taxonomy" id="626369"/>
    <lineage>
        <taxon>Bacteria</taxon>
        <taxon>Bacillati</taxon>
        <taxon>Bacillota</taxon>
        <taxon>Bacilli</taxon>
        <taxon>Lactobacillales</taxon>
        <taxon>Carnobacteriaceae</taxon>
        <taxon>Granulicatella</taxon>
    </lineage>
</organism>
<evidence type="ECO:0000259" key="12">
    <source>
        <dbReference type="Pfam" id="PF02744"/>
    </source>
</evidence>
<dbReference type="Pfam" id="PF01087">
    <property type="entry name" value="GalP_UDP_transf"/>
    <property type="match status" value="1"/>
</dbReference>
<dbReference type="InterPro" id="IPR005849">
    <property type="entry name" value="GalP_Utransf_N"/>
</dbReference>
<dbReference type="NCBIfam" id="NF003629">
    <property type="entry name" value="PRK05270.1-2"/>
    <property type="match status" value="1"/>
</dbReference>
<comment type="subcellular location">
    <subcellularLocation>
        <location evidence="2 10">Cytoplasm</location>
    </subcellularLocation>
</comment>
<sequence length="491" mass="56443">MQPLIDKFVEKVINYGVYSSMDYSYVKNRVLALVGEEGIDTFTKEEDIKSLKDSLVEIAEKNGKVNTTVEEKDCLGAELMNFITPIPSLINEIFWNSYKLSPQKAIENFYQISKDNDYIKLSAISKNIAFHGETKYGNLEITINLSKPEKDPKTIAAEKLLKPSNYPKCLLCMENEGYQGRVNYPARANHRIIRMNLGEELWGFQYSPYSYFNEHAIFFNSEHVPMAITPKTFEQLLDIIDIIPGYFVGSNSDLPISGGSILSHNHYQGGKYVFPMEKADYDINFEFTGFEDIEAGIVKWPMSVIRLRGKDKKRIIELSSKILEKWKNYTDIELDIIAKTGDTPHHTVTPIARKVDGKYEMDIVLRDNHTSELHPDGVYHPHKDVHHIKKENIGLIEVMGLAILPPRLKTELEEVEEFLLNKPNEIAKYHLDWAKQLKEKYSNIEEKEVTKIIQYEVGQIFARVLEDAGVYKNNQSGREGFKRFIETVGIN</sequence>
<dbReference type="GO" id="GO:0008108">
    <property type="term" value="F:UDP-glucose:hexose-1-phosphate uridylyltransferase activity"/>
    <property type="evidence" value="ECO:0007669"/>
    <property type="project" value="UniProtKB-UniRule"/>
</dbReference>